<dbReference type="InterPro" id="IPR006032">
    <property type="entry name" value="Ribosomal_uS12"/>
</dbReference>
<dbReference type="AlphaFoldDB" id="A0AAJ0ATH4"/>
<proteinExistence type="inferred from homology"/>
<evidence type="ECO:0000313" key="6">
    <source>
        <dbReference type="Proteomes" id="UP001224890"/>
    </source>
</evidence>
<dbReference type="GeneID" id="85458895"/>
<dbReference type="EMBL" id="JAHMHR010000011">
    <property type="protein sequence ID" value="KAK1688550.1"/>
    <property type="molecule type" value="Genomic_DNA"/>
</dbReference>
<gene>
    <name evidence="5" type="ORF">BDP55DRAFT_656275</name>
</gene>
<feature type="region of interest" description="Disordered" evidence="4">
    <location>
        <begin position="83"/>
        <end position="103"/>
    </location>
</feature>
<evidence type="ECO:0000256" key="2">
    <source>
        <dbReference type="ARBA" id="ARBA00022980"/>
    </source>
</evidence>
<keyword evidence="2 5" id="KW-0689">Ribosomal protein</keyword>
<sequence>MPRGLNAARKLRMNRKDQKWADLGYKKRALGTAFKSSPFGGSSHAKGIVLEKVGVEAKQPNSAIRKCVRVQLIKNGKKVTAFGTMPPLPNDPPLRILDSETRE</sequence>
<dbReference type="GO" id="GO:0005840">
    <property type="term" value="C:ribosome"/>
    <property type="evidence" value="ECO:0007669"/>
    <property type="project" value="UniProtKB-KW"/>
</dbReference>
<dbReference type="InterPro" id="IPR012340">
    <property type="entry name" value="NA-bd_OB-fold"/>
</dbReference>
<comment type="caution">
    <text evidence="5">The sequence shown here is derived from an EMBL/GenBank/DDBJ whole genome shotgun (WGS) entry which is preliminary data.</text>
</comment>
<dbReference type="PANTHER" id="PTHR11652">
    <property type="entry name" value="30S RIBOSOMAL PROTEIN S12 FAMILY MEMBER"/>
    <property type="match status" value="1"/>
</dbReference>
<evidence type="ECO:0000256" key="4">
    <source>
        <dbReference type="SAM" id="MobiDB-lite"/>
    </source>
</evidence>
<dbReference type="FunFam" id="2.40.50.140:FF:000007">
    <property type="entry name" value="40S ribosomal protein S23"/>
    <property type="match status" value="1"/>
</dbReference>
<accession>A0AAJ0ATH4</accession>
<evidence type="ECO:0000256" key="1">
    <source>
        <dbReference type="ARBA" id="ARBA00005657"/>
    </source>
</evidence>
<protein>
    <submittedName>
        <fullName evidence="5">40S ribosomal protein S23</fullName>
    </submittedName>
</protein>
<name>A0AAJ0ATH4_9PEZI</name>
<dbReference type="Gene3D" id="2.40.50.140">
    <property type="entry name" value="Nucleic acid-binding proteins"/>
    <property type="match status" value="1"/>
</dbReference>
<dbReference type="RefSeq" id="XP_060432245.1">
    <property type="nucleotide sequence ID" value="XM_060574369.1"/>
</dbReference>
<dbReference type="SUPFAM" id="SSF50249">
    <property type="entry name" value="Nucleic acid-binding proteins"/>
    <property type="match status" value="1"/>
</dbReference>
<evidence type="ECO:0000256" key="3">
    <source>
        <dbReference type="ARBA" id="ARBA00023274"/>
    </source>
</evidence>
<organism evidence="5 6">
    <name type="scientific">Colletotrichum godetiae</name>
    <dbReference type="NCBI Taxonomy" id="1209918"/>
    <lineage>
        <taxon>Eukaryota</taxon>
        <taxon>Fungi</taxon>
        <taxon>Dikarya</taxon>
        <taxon>Ascomycota</taxon>
        <taxon>Pezizomycotina</taxon>
        <taxon>Sordariomycetes</taxon>
        <taxon>Hypocreomycetidae</taxon>
        <taxon>Glomerellales</taxon>
        <taxon>Glomerellaceae</taxon>
        <taxon>Colletotrichum</taxon>
        <taxon>Colletotrichum acutatum species complex</taxon>
    </lineage>
</organism>
<reference evidence="5" key="1">
    <citation type="submission" date="2021-06" db="EMBL/GenBank/DDBJ databases">
        <title>Comparative genomics, transcriptomics and evolutionary studies reveal genomic signatures of adaptation to plant cell wall in hemibiotrophic fungi.</title>
        <authorList>
            <consortium name="DOE Joint Genome Institute"/>
            <person name="Baroncelli R."/>
            <person name="Diaz J.F."/>
            <person name="Benocci T."/>
            <person name="Peng M."/>
            <person name="Battaglia E."/>
            <person name="Haridas S."/>
            <person name="Andreopoulos W."/>
            <person name="Labutti K."/>
            <person name="Pangilinan J."/>
            <person name="Floch G.L."/>
            <person name="Makela M.R."/>
            <person name="Henrissat B."/>
            <person name="Grigoriev I.V."/>
            <person name="Crouch J.A."/>
            <person name="De Vries R.P."/>
            <person name="Sukno S.A."/>
            <person name="Thon M.R."/>
        </authorList>
    </citation>
    <scope>NUCLEOTIDE SEQUENCE</scope>
    <source>
        <strain evidence="5">CBS 193.32</strain>
    </source>
</reference>
<comment type="similarity">
    <text evidence="1">Belongs to the universal ribosomal protein uS12 family.</text>
</comment>
<keyword evidence="3" id="KW-0687">Ribonucleoprotein</keyword>
<evidence type="ECO:0000313" key="5">
    <source>
        <dbReference type="EMBL" id="KAK1688550.1"/>
    </source>
</evidence>
<dbReference type="GO" id="GO:0006412">
    <property type="term" value="P:translation"/>
    <property type="evidence" value="ECO:0007669"/>
    <property type="project" value="InterPro"/>
</dbReference>
<dbReference type="GO" id="GO:0003735">
    <property type="term" value="F:structural constituent of ribosome"/>
    <property type="evidence" value="ECO:0007669"/>
    <property type="project" value="InterPro"/>
</dbReference>
<keyword evidence="6" id="KW-1185">Reference proteome</keyword>
<dbReference type="Pfam" id="PF00164">
    <property type="entry name" value="Ribosom_S12_S23"/>
    <property type="match status" value="1"/>
</dbReference>
<dbReference type="PROSITE" id="PS00055">
    <property type="entry name" value="RIBOSOMAL_S12"/>
    <property type="match status" value="1"/>
</dbReference>
<dbReference type="GO" id="GO:1990904">
    <property type="term" value="C:ribonucleoprotein complex"/>
    <property type="evidence" value="ECO:0007669"/>
    <property type="project" value="UniProtKB-KW"/>
</dbReference>
<dbReference type="Proteomes" id="UP001224890">
    <property type="component" value="Unassembled WGS sequence"/>
</dbReference>